<dbReference type="AlphaFoldDB" id="A0A1E3NZE4"/>
<keyword evidence="3" id="KW-1185">Reference proteome</keyword>
<protein>
    <submittedName>
        <fullName evidence="2">Uncharacterized protein</fullName>
    </submittedName>
</protein>
<feature type="region of interest" description="Disordered" evidence="1">
    <location>
        <begin position="1"/>
        <end position="54"/>
    </location>
</feature>
<evidence type="ECO:0000313" key="3">
    <source>
        <dbReference type="Proteomes" id="UP000094112"/>
    </source>
</evidence>
<dbReference type="GeneID" id="30203645"/>
<evidence type="ECO:0000256" key="1">
    <source>
        <dbReference type="SAM" id="MobiDB-lite"/>
    </source>
</evidence>
<evidence type="ECO:0000313" key="2">
    <source>
        <dbReference type="EMBL" id="ODQ58611.1"/>
    </source>
</evidence>
<organism evidence="2 3">
    <name type="scientific">Wickerhamomyces anomalus (strain ATCC 58044 / CBS 1984 / NCYC 433 / NRRL Y-366-8)</name>
    <name type="common">Yeast</name>
    <name type="synonym">Hansenula anomala</name>
    <dbReference type="NCBI Taxonomy" id="683960"/>
    <lineage>
        <taxon>Eukaryota</taxon>
        <taxon>Fungi</taxon>
        <taxon>Dikarya</taxon>
        <taxon>Ascomycota</taxon>
        <taxon>Saccharomycotina</taxon>
        <taxon>Saccharomycetes</taxon>
        <taxon>Phaffomycetales</taxon>
        <taxon>Wickerhamomycetaceae</taxon>
        <taxon>Wickerhamomyces</taxon>
    </lineage>
</organism>
<reference evidence="2 3" key="1">
    <citation type="journal article" date="2016" name="Proc. Natl. Acad. Sci. U.S.A.">
        <title>Comparative genomics of biotechnologically important yeasts.</title>
        <authorList>
            <person name="Riley R."/>
            <person name="Haridas S."/>
            <person name="Wolfe K.H."/>
            <person name="Lopes M.R."/>
            <person name="Hittinger C.T."/>
            <person name="Goeker M."/>
            <person name="Salamov A.A."/>
            <person name="Wisecaver J.H."/>
            <person name="Long T.M."/>
            <person name="Calvey C.H."/>
            <person name="Aerts A.L."/>
            <person name="Barry K.W."/>
            <person name="Choi C."/>
            <person name="Clum A."/>
            <person name="Coughlan A.Y."/>
            <person name="Deshpande S."/>
            <person name="Douglass A.P."/>
            <person name="Hanson S.J."/>
            <person name="Klenk H.-P."/>
            <person name="LaButti K.M."/>
            <person name="Lapidus A."/>
            <person name="Lindquist E.A."/>
            <person name="Lipzen A.M."/>
            <person name="Meier-Kolthoff J.P."/>
            <person name="Ohm R.A."/>
            <person name="Otillar R.P."/>
            <person name="Pangilinan J.L."/>
            <person name="Peng Y."/>
            <person name="Rokas A."/>
            <person name="Rosa C.A."/>
            <person name="Scheuner C."/>
            <person name="Sibirny A.A."/>
            <person name="Slot J.C."/>
            <person name="Stielow J.B."/>
            <person name="Sun H."/>
            <person name="Kurtzman C.P."/>
            <person name="Blackwell M."/>
            <person name="Grigoriev I.V."/>
            <person name="Jeffries T.W."/>
        </authorList>
    </citation>
    <scope>NUCLEOTIDE SEQUENCE [LARGE SCALE GENOMIC DNA]</scope>
    <source>
        <strain evidence="3">ATCC 58044 / CBS 1984 / NCYC 433 / NRRL Y-366-8</strain>
    </source>
</reference>
<dbReference type="Proteomes" id="UP000094112">
    <property type="component" value="Unassembled WGS sequence"/>
</dbReference>
<proteinExistence type="predicted"/>
<feature type="compositionally biased region" description="Low complexity" evidence="1">
    <location>
        <begin position="33"/>
        <end position="53"/>
    </location>
</feature>
<dbReference type="EMBL" id="KV454211">
    <property type="protein sequence ID" value="ODQ58611.1"/>
    <property type="molecule type" value="Genomic_DNA"/>
</dbReference>
<name>A0A1E3NZE4_WICAA</name>
<sequence>MGENKDEPPSYKDSVTSYVPPPAYSERANIDGQSNSSVTNNRSNANVSSSQNAQDISASFHSDTDLSDFNNTVDSFDFQQLDDVLNGVDLSSDVRPG</sequence>
<feature type="compositionally biased region" description="Basic and acidic residues" evidence="1">
    <location>
        <begin position="1"/>
        <end position="10"/>
    </location>
</feature>
<accession>A0A1E3NZE4</accession>
<dbReference type="RefSeq" id="XP_019037818.1">
    <property type="nucleotide sequence ID" value="XM_019186399.1"/>
</dbReference>
<gene>
    <name evidence="2" type="ORF">WICANDRAFT_93089</name>
</gene>